<dbReference type="EMBL" id="CM045758">
    <property type="protein sequence ID" value="KAI8029584.1"/>
    <property type="molecule type" value="Genomic_DNA"/>
</dbReference>
<protein>
    <submittedName>
        <fullName evidence="1">AUGMIN subunit 1</fullName>
    </submittedName>
</protein>
<evidence type="ECO:0000313" key="1">
    <source>
        <dbReference type="EMBL" id="KAI8029584.1"/>
    </source>
</evidence>
<proteinExistence type="predicted"/>
<organism evidence="1 2">
    <name type="scientific">Camellia lanceoleosa</name>
    <dbReference type="NCBI Taxonomy" id="1840588"/>
    <lineage>
        <taxon>Eukaryota</taxon>
        <taxon>Viridiplantae</taxon>
        <taxon>Streptophyta</taxon>
        <taxon>Embryophyta</taxon>
        <taxon>Tracheophyta</taxon>
        <taxon>Spermatophyta</taxon>
        <taxon>Magnoliopsida</taxon>
        <taxon>eudicotyledons</taxon>
        <taxon>Gunneridae</taxon>
        <taxon>Pentapetalae</taxon>
        <taxon>asterids</taxon>
        <taxon>Ericales</taxon>
        <taxon>Theaceae</taxon>
        <taxon>Camellia</taxon>
    </lineage>
</organism>
<keyword evidence="2" id="KW-1185">Reference proteome</keyword>
<dbReference type="Proteomes" id="UP001060215">
    <property type="component" value="Chromosome 1"/>
</dbReference>
<reference evidence="1 2" key="1">
    <citation type="journal article" date="2022" name="Plant J.">
        <title>Chromosome-level genome of Camellia lanceoleosa provides a valuable resource for understanding genome evolution and self-incompatibility.</title>
        <authorList>
            <person name="Gong W."/>
            <person name="Xiao S."/>
            <person name="Wang L."/>
            <person name="Liao Z."/>
            <person name="Chang Y."/>
            <person name="Mo W."/>
            <person name="Hu G."/>
            <person name="Li W."/>
            <person name="Zhao G."/>
            <person name="Zhu H."/>
            <person name="Hu X."/>
            <person name="Ji K."/>
            <person name="Xiang X."/>
            <person name="Song Q."/>
            <person name="Yuan D."/>
            <person name="Jin S."/>
            <person name="Zhang L."/>
        </authorList>
    </citation>
    <scope>NUCLEOTIDE SEQUENCE [LARGE SCALE GENOMIC DNA]</scope>
    <source>
        <strain evidence="1">SQ_2022a</strain>
    </source>
</reference>
<evidence type="ECO:0000313" key="2">
    <source>
        <dbReference type="Proteomes" id="UP001060215"/>
    </source>
</evidence>
<accession>A0ACC0IWC4</accession>
<comment type="caution">
    <text evidence="1">The sequence shown here is derived from an EMBL/GenBank/DDBJ whole genome shotgun (WGS) entry which is preliminary data.</text>
</comment>
<name>A0ACC0IWC4_9ERIC</name>
<gene>
    <name evidence="1" type="ORF">LOK49_LG01G00756</name>
</gene>
<sequence length="334" mass="37344">MTSFNPSTSEVDTFTNPCGLNTEVTLVAVPETVEPNPTFSVNQEEEISNKGAGRKKKGRIRKASRSATSNPLAVINNNNNTLVGSKRGNNQNKEQDSVDPISFENIGIVGDWVMEKEGCSEDFGSIDWMTVDPPLGNAMLLGPSTDDVEDLGTGFDDDEIFEGVKDGEEKKWWLGAGGSVLVASRLHVSEAYPGLPSILWKDFAVCLQFGIRFPRKRWIGVCSMSWSNLLKLSFLVASGDISLKKNRVEEKRNQLQRESKILLDYTRKAITRLTYLKITLQQLEDEEFSPSEVAATVTIFCKRNSNSRQVHQFLLQFINFYNERVSDYAPLPFA</sequence>